<dbReference type="OrthoDB" id="9791723at2"/>
<dbReference type="eggNOG" id="COG4126">
    <property type="taxonomic scope" value="Bacteria"/>
</dbReference>
<dbReference type="Proteomes" id="UP000030004">
    <property type="component" value="Unassembled WGS sequence"/>
</dbReference>
<dbReference type="RefSeq" id="WP_043748902.1">
    <property type="nucleotide sequence ID" value="NZ_AQQX01000004.1"/>
</dbReference>
<evidence type="ECO:0000313" key="2">
    <source>
        <dbReference type="EMBL" id="KGM48291.1"/>
    </source>
</evidence>
<sequence>MRLVYINPNSTASMTAGIAQVARQAMPGAEITALTNADGPPAIEGPEDGDAAVPGVLRLVRGVQGADAIVIACFDDTGLAEAQAAASCPVLGIGQSSYLMALMLGRRFSVVTSLPVSIPVIEGNIAAMGFAGACASVRASGLPVLEIDEGSPATRATLATEICRARDEDGAGAVILGCAGMAPLQGDLQARTGVQLIDGVSAAAWLAQAAAGYVALAS</sequence>
<keyword evidence="3" id="KW-1185">Reference proteome</keyword>
<dbReference type="PANTHER" id="PTHR28047">
    <property type="entry name" value="PROTEIN DCG1"/>
    <property type="match status" value="1"/>
</dbReference>
<evidence type="ECO:0000313" key="3">
    <source>
        <dbReference type="Proteomes" id="UP000030004"/>
    </source>
</evidence>
<accession>A0A0A0EBJ9</accession>
<dbReference type="GO" id="GO:0047661">
    <property type="term" value="F:amino-acid racemase activity"/>
    <property type="evidence" value="ECO:0007669"/>
    <property type="project" value="InterPro"/>
</dbReference>
<comment type="similarity">
    <text evidence="1">Belongs to the HyuE racemase family.</text>
</comment>
<dbReference type="AlphaFoldDB" id="A0A0A0EBJ9"/>
<comment type="caution">
    <text evidence="2">The sequence shown here is derived from an EMBL/GenBank/DDBJ whole genome shotgun (WGS) entry which is preliminary data.</text>
</comment>
<dbReference type="Gene3D" id="3.40.50.12500">
    <property type="match status" value="1"/>
</dbReference>
<protein>
    <submittedName>
        <fullName evidence="2">HyuE hydantoin racemase</fullName>
    </submittedName>
</protein>
<proteinExistence type="inferred from homology"/>
<dbReference type="InterPro" id="IPR053714">
    <property type="entry name" value="Iso_Racemase_Enz_sf"/>
</dbReference>
<reference evidence="2 3" key="1">
    <citation type="journal article" date="2015" name="Antonie Van Leeuwenhoek">
        <title>Pseudooceanicola atlanticus gen. nov. sp. nov., isolated from surface seawater of the Atlantic Ocean and reclassification of Oceanicola batsensis, Oceanicola marinus, Oceanicola nitratireducens, Oceanicola nanhaiensis, Oceanicola antarcticus and Oceanicola flagellatus, as Pseudooceanicola batsensis comb. nov., Pseudooceanicola marinus comb. nov., Pseudooceanicola nitratireducens comb. nov., Pseudooceanicola nanhaiensis comb. nov., Pseudooceanicola antarcticus comb. nov., and Pseudooceanicola flagellatus comb. nov.</title>
        <authorList>
            <person name="Lai Q."/>
            <person name="Li G."/>
            <person name="Liu X."/>
            <person name="Du Y."/>
            <person name="Sun F."/>
            <person name="Shao Z."/>
        </authorList>
    </citation>
    <scope>NUCLEOTIDE SEQUENCE [LARGE SCALE GENOMIC DNA]</scope>
    <source>
        <strain evidence="2 3">22II-s11g</strain>
    </source>
</reference>
<dbReference type="InterPro" id="IPR015942">
    <property type="entry name" value="Asp/Glu/hydantoin_racemase"/>
</dbReference>
<dbReference type="EMBL" id="AQQX01000004">
    <property type="protein sequence ID" value="KGM48291.1"/>
    <property type="molecule type" value="Genomic_DNA"/>
</dbReference>
<dbReference type="STRING" id="1461694.ATO9_11625"/>
<gene>
    <name evidence="2" type="ORF">ATO9_11625</name>
</gene>
<dbReference type="Pfam" id="PF01177">
    <property type="entry name" value="Asp_Glu_race"/>
    <property type="match status" value="1"/>
</dbReference>
<dbReference type="PANTHER" id="PTHR28047:SF5">
    <property type="entry name" value="PROTEIN DCG1"/>
    <property type="match status" value="1"/>
</dbReference>
<evidence type="ECO:0000256" key="1">
    <source>
        <dbReference type="ARBA" id="ARBA00038414"/>
    </source>
</evidence>
<organism evidence="2 3">
    <name type="scientific">Pseudooceanicola atlanticus</name>
    <dbReference type="NCBI Taxonomy" id="1461694"/>
    <lineage>
        <taxon>Bacteria</taxon>
        <taxon>Pseudomonadati</taxon>
        <taxon>Pseudomonadota</taxon>
        <taxon>Alphaproteobacteria</taxon>
        <taxon>Rhodobacterales</taxon>
        <taxon>Paracoccaceae</taxon>
        <taxon>Pseudooceanicola</taxon>
    </lineage>
</organism>
<dbReference type="InterPro" id="IPR052186">
    <property type="entry name" value="Hydantoin_racemase-like"/>
</dbReference>
<name>A0A0A0EBJ9_9RHOB</name>